<feature type="transmembrane region" description="Helical" evidence="1">
    <location>
        <begin position="57"/>
        <end position="80"/>
    </location>
</feature>
<dbReference type="Gene3D" id="3.40.50.880">
    <property type="match status" value="1"/>
</dbReference>
<keyword evidence="1" id="KW-0812">Transmembrane</keyword>
<gene>
    <name evidence="3" type="ORF">V6617_06495</name>
</gene>
<organism evidence="3 4">
    <name type="scientific">Pelagibacterium nitratireducens</name>
    <dbReference type="NCBI Taxonomy" id="1046114"/>
    <lineage>
        <taxon>Bacteria</taxon>
        <taxon>Pseudomonadati</taxon>
        <taxon>Pseudomonadota</taxon>
        <taxon>Alphaproteobacteria</taxon>
        <taxon>Hyphomicrobiales</taxon>
        <taxon>Devosiaceae</taxon>
        <taxon>Pelagibacterium</taxon>
    </lineage>
</organism>
<accession>A0ABZ2I536</accession>
<dbReference type="Gene3D" id="3.40.50.410">
    <property type="entry name" value="von Willebrand factor, type A domain"/>
    <property type="match status" value="1"/>
</dbReference>
<feature type="transmembrane region" description="Helical" evidence="1">
    <location>
        <begin position="569"/>
        <end position="588"/>
    </location>
</feature>
<dbReference type="SUPFAM" id="SSF52317">
    <property type="entry name" value="Class I glutamine amidotransferase-like"/>
    <property type="match status" value="1"/>
</dbReference>
<keyword evidence="4" id="KW-1185">Reference proteome</keyword>
<protein>
    <submittedName>
        <fullName evidence="3">VWA domain-containing protein</fullName>
    </submittedName>
</protein>
<sequence length="1405" mass="148349">MMGFAAPFFATLLLAAGFVWFLHSRREYRQIVPSLALWRQLQTHAGLKPKARLIPPITVPLLLQLLAVALFTLALTQPFWGNRTVPDHMIIVIDTSAGMRASTDGQTAFDTARSAVLADFSGDLQPAPERLSVIAAGPRPTYIAARWTWSGDNLNAALADVSPTDGASDWTETARLIPGIARDDETTEILFVSNQPAPLDFVQATDNLALSHHIVAGGQDNSAISGTLLLVDAATNAWTLDGQALLGERDALSITVQYAADSSRTPLDWTTITLERPEGESGPVAFSQDLELPGPGIVTASIPSDANARDNRLRFVAEPTAQTLDILYVGDGEQPLLRALNAVPGVRIFEDSTLGDAADDFGLVIVETQQSTAAPATNSIIIETGGSPLADGDPDDWTNEHPLSQDMDWAALAIETATGLTPGDGETTLLSADGAPLITAAATQTGRHIRIGFDPRRSNWPQTSGMPIFVANLIDWIGRQPGAAPAASCTVGMPCRIDARLLGQPISNLEFPGRQSARVPEGDFIPQEVGLFRVGQGALTRLLAVNPAEQADAAESLEASRAAGWPQGLAPWLLGAGLLVLIVEGVLTARKHGWLPRFSALRLVTLALLVAAIANLAWPWPGSNAGVVVIAAQPDSLQADPTGGGSGVGGLVAGPSAQIVADLGTSGPTSSTVLRVTHTSRALELAAAMIPPERDRYLVMAGDAAPEPELGRALAARGVTVNYLETPPLEDGEVFVGRLDVPQQVLSGEAVPLTALVQSSDTQTVNMEIVSNGEAIASQDVELDTGQNRIQAVLPEIESGENLVEIRLAGTDPFPQNDAIGQMLSTAPVRPIAIIAADPAHGEAFQRLLEDQGLEAEMFEPRRAPYYLKDWLGFGDIVLLNTPALSLTTLQQSLIETAVEDYGMGLLILGGPDSFGPGGYFGTPLEAVSPLSSRVPQDAPEVVMVFILDRSGSMQQPVGEGNRLDVAKSATMAATELLNPQSQIGIIAFDAEARTLLPLTRLADAPGAVQASLEGFDPGGGTAIYPGLVEALEMLDGIDAAAKHIVVMTDGLSQPGDFPGVVGQLRAQGVTVSAVAIGEGADTSVARTIADLGGGAAHITADFEALPSILSQEAMLLASPVKEGATQPVWQDRSASFLGALPAQLPPLTGFVGTTAKPDAELVATTTDDEGRDMPVLAYWRYGNGMVMALTTDATGPWSDAWQRLPQYGALWNDILLQFQPTTPRPGLTLTTASDGDYLDLRVSALDEDGLPLTGRSLVATVTPPQDGASETTTLTEVRPGLYEGRRVLDAVGRYGLSIDQGDDADPIQTSYYHSYDTRYDFSRRGGAQGLARATGGTAITPQEISTLGAGLTLTWLHNWPAWALLAFAAFLIDLGLRYRRFSARRKSKTTPQYSQTSRQGAPIS</sequence>
<dbReference type="EMBL" id="CP146275">
    <property type="protein sequence ID" value="WWT34108.1"/>
    <property type="molecule type" value="Genomic_DNA"/>
</dbReference>
<dbReference type="RefSeq" id="WP_338609835.1">
    <property type="nucleotide sequence ID" value="NZ_CP146275.1"/>
</dbReference>
<feature type="transmembrane region" description="Helical" evidence="1">
    <location>
        <begin position="6"/>
        <end position="23"/>
    </location>
</feature>
<dbReference type="Pfam" id="PF13519">
    <property type="entry name" value="VWA_2"/>
    <property type="match status" value="1"/>
</dbReference>
<feature type="transmembrane region" description="Helical" evidence="1">
    <location>
        <begin position="1360"/>
        <end position="1379"/>
    </location>
</feature>
<evidence type="ECO:0000256" key="1">
    <source>
        <dbReference type="SAM" id="Phobius"/>
    </source>
</evidence>
<feature type="transmembrane region" description="Helical" evidence="1">
    <location>
        <begin position="600"/>
        <end position="620"/>
    </location>
</feature>
<proteinExistence type="predicted"/>
<dbReference type="SUPFAM" id="SSF53300">
    <property type="entry name" value="vWA-like"/>
    <property type="match status" value="1"/>
</dbReference>
<dbReference type="InterPro" id="IPR029062">
    <property type="entry name" value="Class_I_gatase-like"/>
</dbReference>
<keyword evidence="1" id="KW-1133">Transmembrane helix</keyword>
<dbReference type="InterPro" id="IPR036465">
    <property type="entry name" value="vWFA_dom_sf"/>
</dbReference>
<dbReference type="SMART" id="SM00327">
    <property type="entry name" value="VWA"/>
    <property type="match status" value="1"/>
</dbReference>
<keyword evidence="1" id="KW-0472">Membrane</keyword>
<evidence type="ECO:0000313" key="4">
    <source>
        <dbReference type="Proteomes" id="UP001369958"/>
    </source>
</evidence>
<evidence type="ECO:0000313" key="3">
    <source>
        <dbReference type="EMBL" id="WWT34108.1"/>
    </source>
</evidence>
<dbReference type="InterPro" id="IPR002035">
    <property type="entry name" value="VWF_A"/>
</dbReference>
<dbReference type="PANTHER" id="PTHR37947:SF2">
    <property type="entry name" value="VON WILLEBRAND FACTOR TYPE A"/>
    <property type="match status" value="1"/>
</dbReference>
<name>A0ABZ2I536_9HYPH</name>
<reference evidence="3 4" key="1">
    <citation type="submission" date="2024-02" db="EMBL/GenBank/DDBJ databases">
        <title>Complete genome sequence of Pelagibacterium nitratireducens ZH15.</title>
        <authorList>
            <person name="Zhao L.H."/>
        </authorList>
    </citation>
    <scope>NUCLEOTIDE SEQUENCE [LARGE SCALE GENOMIC DNA]</scope>
    <source>
        <strain evidence="3 4">ZH15</strain>
    </source>
</reference>
<dbReference type="PROSITE" id="PS50234">
    <property type="entry name" value="VWFA"/>
    <property type="match status" value="1"/>
</dbReference>
<evidence type="ECO:0000259" key="2">
    <source>
        <dbReference type="PROSITE" id="PS50234"/>
    </source>
</evidence>
<dbReference type="PANTHER" id="PTHR37947">
    <property type="entry name" value="BLL2462 PROTEIN"/>
    <property type="match status" value="1"/>
</dbReference>
<feature type="domain" description="VWFA" evidence="2">
    <location>
        <begin position="943"/>
        <end position="1113"/>
    </location>
</feature>
<dbReference type="Proteomes" id="UP001369958">
    <property type="component" value="Chromosome"/>
</dbReference>